<evidence type="ECO:0000256" key="8">
    <source>
        <dbReference type="ARBA" id="ARBA00022692"/>
    </source>
</evidence>
<dbReference type="Gene3D" id="3.30.565.10">
    <property type="entry name" value="Histidine kinase-like ATPase, C-terminal domain"/>
    <property type="match status" value="1"/>
</dbReference>
<keyword evidence="12 16" id="KW-1133">Transmembrane helix</keyword>
<dbReference type="SUPFAM" id="SSF47384">
    <property type="entry name" value="Homodimeric domain of signal transducing histidine kinase"/>
    <property type="match status" value="1"/>
</dbReference>
<dbReference type="InterPro" id="IPR050980">
    <property type="entry name" value="2C_sensor_his_kinase"/>
</dbReference>
<evidence type="ECO:0000256" key="6">
    <source>
        <dbReference type="ARBA" id="ARBA00022553"/>
    </source>
</evidence>
<keyword evidence="7" id="KW-0808">Transferase</keyword>
<evidence type="ECO:0000256" key="15">
    <source>
        <dbReference type="SAM" id="MobiDB-lite"/>
    </source>
</evidence>
<feature type="transmembrane region" description="Helical" evidence="16">
    <location>
        <begin position="14"/>
        <end position="38"/>
    </location>
</feature>
<dbReference type="InterPro" id="IPR003660">
    <property type="entry name" value="HAMP_dom"/>
</dbReference>
<evidence type="ECO:0000256" key="4">
    <source>
        <dbReference type="ARBA" id="ARBA00022475"/>
    </source>
</evidence>
<dbReference type="InterPro" id="IPR004358">
    <property type="entry name" value="Sig_transdc_His_kin-like_C"/>
</dbReference>
<dbReference type="InterPro" id="IPR003594">
    <property type="entry name" value="HATPase_dom"/>
</dbReference>
<feature type="region of interest" description="Disordered" evidence="15">
    <location>
        <begin position="371"/>
        <end position="399"/>
    </location>
</feature>
<evidence type="ECO:0000313" key="19">
    <source>
        <dbReference type="EMBL" id="WCE68923.1"/>
    </source>
</evidence>
<name>A0AAX3LKS7_9RHOB</name>
<organism evidence="19 20">
    <name type="scientific">Sulfitobacter faviae</name>
    <dbReference type="NCBI Taxonomy" id="1775881"/>
    <lineage>
        <taxon>Bacteria</taxon>
        <taxon>Pseudomonadati</taxon>
        <taxon>Pseudomonadota</taxon>
        <taxon>Alphaproteobacteria</taxon>
        <taxon>Rhodobacterales</taxon>
        <taxon>Roseobacteraceae</taxon>
        <taxon>Sulfitobacter</taxon>
    </lineage>
</organism>
<dbReference type="CDD" id="cd00075">
    <property type="entry name" value="HATPase"/>
    <property type="match status" value="1"/>
</dbReference>
<evidence type="ECO:0000256" key="1">
    <source>
        <dbReference type="ARBA" id="ARBA00000085"/>
    </source>
</evidence>
<dbReference type="PROSITE" id="PS50885">
    <property type="entry name" value="HAMP"/>
    <property type="match status" value="1"/>
</dbReference>
<evidence type="ECO:0000313" key="20">
    <source>
        <dbReference type="Proteomes" id="UP001210770"/>
    </source>
</evidence>
<dbReference type="Proteomes" id="UP001210770">
    <property type="component" value="Chromosome"/>
</dbReference>
<evidence type="ECO:0000256" key="3">
    <source>
        <dbReference type="ARBA" id="ARBA00012438"/>
    </source>
</evidence>
<dbReference type="SMART" id="SM00388">
    <property type="entry name" value="HisKA"/>
    <property type="match status" value="1"/>
</dbReference>
<dbReference type="SMART" id="SM00304">
    <property type="entry name" value="HAMP"/>
    <property type="match status" value="1"/>
</dbReference>
<keyword evidence="4" id="KW-1003">Cell membrane</keyword>
<dbReference type="InterPro" id="IPR036097">
    <property type="entry name" value="HisK_dim/P_sf"/>
</dbReference>
<keyword evidence="13" id="KW-0902">Two-component regulatory system</keyword>
<evidence type="ECO:0000256" key="12">
    <source>
        <dbReference type="ARBA" id="ARBA00022989"/>
    </source>
</evidence>
<dbReference type="Gene3D" id="1.10.287.130">
    <property type="match status" value="1"/>
</dbReference>
<sequence>MNFAWLKRYVPRGIYGRAALILLLPVVFLQLVVVVIFAQRHFEGVTGQMTDTVLRELELVMLAVGTAPDAQSVPTAVEARAGPLDFVVTPANRPLPEEDSMLWYDYSGRVLIPRLRSKMDGIEAVDLSDDDFVVLYIESVHGPLRIQFERRRISASNPHQLFVYTVFFGVLLSYIATIYLRNQLRPIKRLARAAEAFGRGRHEPYTPTGAIEVRAAGNAFVDMRARIERQIEQRTLMLSGVSHDLRTPLTRMRLGLSMIDEEDAAPLLADVDDMQRMLDEFLNFAKGAAEGVPEEVAPHGFVSAIVEDAQRAGRKVTLLPPEGAGEGIVKLRRVAMRRAVDNLISNAVRYGTQAEVSVMLSDRTLRIRVEDDGPGIPEARRDEATRPFSRLDPARNQDKGGGVGLGLAIASDIARAHGGVLRLGESDRLGGLRADIVIAR</sequence>
<dbReference type="GO" id="GO:0000155">
    <property type="term" value="F:phosphorelay sensor kinase activity"/>
    <property type="evidence" value="ECO:0007669"/>
    <property type="project" value="InterPro"/>
</dbReference>
<dbReference type="SUPFAM" id="SSF55874">
    <property type="entry name" value="ATPase domain of HSP90 chaperone/DNA topoisomerase II/histidine kinase"/>
    <property type="match status" value="1"/>
</dbReference>
<keyword evidence="11 19" id="KW-0067">ATP-binding</keyword>
<dbReference type="PRINTS" id="PR00344">
    <property type="entry name" value="BCTRLSENSOR"/>
</dbReference>
<feature type="domain" description="Histidine kinase" evidence="17">
    <location>
        <begin position="240"/>
        <end position="440"/>
    </location>
</feature>
<comment type="catalytic activity">
    <reaction evidence="1">
        <text>ATP + protein L-histidine = ADP + protein N-phospho-L-histidine.</text>
        <dbReference type="EC" id="2.7.13.3"/>
    </reaction>
</comment>
<evidence type="ECO:0000259" key="18">
    <source>
        <dbReference type="PROSITE" id="PS50885"/>
    </source>
</evidence>
<evidence type="ECO:0000256" key="13">
    <source>
        <dbReference type="ARBA" id="ARBA00023012"/>
    </source>
</evidence>
<protein>
    <recommendedName>
        <fullName evidence="3">histidine kinase</fullName>
        <ecNumber evidence="3">2.7.13.3</ecNumber>
    </recommendedName>
</protein>
<feature type="transmembrane region" description="Helical" evidence="16">
    <location>
        <begin position="161"/>
        <end position="180"/>
    </location>
</feature>
<feature type="domain" description="HAMP" evidence="18">
    <location>
        <begin position="181"/>
        <end position="232"/>
    </location>
</feature>
<dbReference type="PANTHER" id="PTHR44936:SF5">
    <property type="entry name" value="SENSOR HISTIDINE KINASE ENVZ"/>
    <property type="match status" value="1"/>
</dbReference>
<keyword evidence="14 16" id="KW-0472">Membrane</keyword>
<evidence type="ECO:0000259" key="17">
    <source>
        <dbReference type="PROSITE" id="PS50109"/>
    </source>
</evidence>
<keyword evidence="10" id="KW-0418">Kinase</keyword>
<dbReference type="Pfam" id="PF02518">
    <property type="entry name" value="HATPase_c"/>
    <property type="match status" value="1"/>
</dbReference>
<keyword evidence="6" id="KW-0597">Phosphoprotein</keyword>
<dbReference type="EC" id="2.7.13.3" evidence="3"/>
<evidence type="ECO:0000256" key="2">
    <source>
        <dbReference type="ARBA" id="ARBA00004429"/>
    </source>
</evidence>
<proteinExistence type="predicted"/>
<dbReference type="PANTHER" id="PTHR44936">
    <property type="entry name" value="SENSOR PROTEIN CREC"/>
    <property type="match status" value="1"/>
</dbReference>
<dbReference type="RefSeq" id="WP_271687221.1">
    <property type="nucleotide sequence ID" value="NZ_CP116423.1"/>
</dbReference>
<evidence type="ECO:0000256" key="7">
    <source>
        <dbReference type="ARBA" id="ARBA00022679"/>
    </source>
</evidence>
<reference evidence="19" key="1">
    <citation type="submission" date="2023-01" db="EMBL/GenBank/DDBJ databases">
        <title>Comparative genomic analysis of cold water coral derived Sulfitobacter faviae: insights into their metabolism and habitat adaptation.</title>
        <authorList>
            <person name="Guo Y."/>
            <person name="Lin S."/>
            <person name="Huang Z."/>
            <person name="Tang K."/>
            <person name="Wang X."/>
        </authorList>
    </citation>
    <scope>NUCLEOTIDE SEQUENCE</scope>
    <source>
        <strain evidence="19">SCSIO W_1865</strain>
    </source>
</reference>
<keyword evidence="8 16" id="KW-0812">Transmembrane</keyword>
<dbReference type="EMBL" id="CP116423">
    <property type="protein sequence ID" value="WCE68923.1"/>
    <property type="molecule type" value="Genomic_DNA"/>
</dbReference>
<dbReference type="Pfam" id="PF00512">
    <property type="entry name" value="HisKA"/>
    <property type="match status" value="1"/>
</dbReference>
<evidence type="ECO:0000256" key="14">
    <source>
        <dbReference type="ARBA" id="ARBA00023136"/>
    </source>
</evidence>
<comment type="subcellular location">
    <subcellularLocation>
        <location evidence="2">Cell inner membrane</location>
        <topology evidence="2">Multi-pass membrane protein</topology>
    </subcellularLocation>
</comment>
<gene>
    <name evidence="19" type="ORF">PL336_08845</name>
</gene>
<accession>A0AAX3LKS7</accession>
<dbReference type="GO" id="GO:0005524">
    <property type="term" value="F:ATP binding"/>
    <property type="evidence" value="ECO:0007669"/>
    <property type="project" value="UniProtKB-KW"/>
</dbReference>
<evidence type="ECO:0000256" key="5">
    <source>
        <dbReference type="ARBA" id="ARBA00022519"/>
    </source>
</evidence>
<evidence type="ECO:0000256" key="16">
    <source>
        <dbReference type="SAM" id="Phobius"/>
    </source>
</evidence>
<dbReference type="InterPro" id="IPR036890">
    <property type="entry name" value="HATPase_C_sf"/>
</dbReference>
<dbReference type="Pfam" id="PF00672">
    <property type="entry name" value="HAMP"/>
    <property type="match status" value="1"/>
</dbReference>
<dbReference type="InterPro" id="IPR005467">
    <property type="entry name" value="His_kinase_dom"/>
</dbReference>
<dbReference type="GO" id="GO:0005886">
    <property type="term" value="C:plasma membrane"/>
    <property type="evidence" value="ECO:0007669"/>
    <property type="project" value="UniProtKB-SubCell"/>
</dbReference>
<dbReference type="InterPro" id="IPR003661">
    <property type="entry name" value="HisK_dim/P_dom"/>
</dbReference>
<evidence type="ECO:0000256" key="11">
    <source>
        <dbReference type="ARBA" id="ARBA00022840"/>
    </source>
</evidence>
<evidence type="ECO:0000256" key="10">
    <source>
        <dbReference type="ARBA" id="ARBA00022777"/>
    </source>
</evidence>
<dbReference type="CDD" id="cd00082">
    <property type="entry name" value="HisKA"/>
    <property type="match status" value="1"/>
</dbReference>
<keyword evidence="5" id="KW-0997">Cell inner membrane</keyword>
<evidence type="ECO:0000256" key="9">
    <source>
        <dbReference type="ARBA" id="ARBA00022741"/>
    </source>
</evidence>
<keyword evidence="9" id="KW-0547">Nucleotide-binding</keyword>
<dbReference type="SMART" id="SM00387">
    <property type="entry name" value="HATPase_c"/>
    <property type="match status" value="1"/>
</dbReference>
<dbReference type="AlphaFoldDB" id="A0AAX3LKS7"/>
<dbReference type="PROSITE" id="PS50109">
    <property type="entry name" value="HIS_KIN"/>
    <property type="match status" value="1"/>
</dbReference>